<evidence type="ECO:0000313" key="2">
    <source>
        <dbReference type="Proteomes" id="UP000003900"/>
    </source>
</evidence>
<dbReference type="SUPFAM" id="SSF52833">
    <property type="entry name" value="Thioredoxin-like"/>
    <property type="match status" value="1"/>
</dbReference>
<organism evidence="1 2">
    <name type="scientific">Paenibacillus dendritiformis C454</name>
    <dbReference type="NCBI Taxonomy" id="1131935"/>
    <lineage>
        <taxon>Bacteria</taxon>
        <taxon>Bacillati</taxon>
        <taxon>Bacillota</taxon>
        <taxon>Bacilli</taxon>
        <taxon>Bacillales</taxon>
        <taxon>Paenibacillaceae</taxon>
        <taxon>Paenibacillus</taxon>
    </lineage>
</organism>
<dbReference type="STRING" id="1131935.PDENDC454_13115"/>
<reference evidence="1 2" key="1">
    <citation type="journal article" date="2012" name="J. Bacteriol.">
        <title>Genome Sequence of the Pattern-Forming Social Bacterium Paenibacillus dendritiformis C454 Chiral Morphotype.</title>
        <authorList>
            <person name="Sirota-Madi A."/>
            <person name="Olender T."/>
            <person name="Helman Y."/>
            <person name="Brainis I."/>
            <person name="Finkelshtein A."/>
            <person name="Roth D."/>
            <person name="Hagai E."/>
            <person name="Leshkowitz D."/>
            <person name="Brodsky L."/>
            <person name="Galatenko V."/>
            <person name="Nikolaev V."/>
            <person name="Gutnick D.L."/>
            <person name="Lancet D."/>
            <person name="Ben-Jacob E."/>
        </authorList>
    </citation>
    <scope>NUCLEOTIDE SEQUENCE [LARGE SCALE GENOMIC DNA]</scope>
    <source>
        <strain evidence="1 2">C454</strain>
    </source>
</reference>
<gene>
    <name evidence="1" type="ORF">PDENDC454_13115</name>
</gene>
<dbReference type="PATRIC" id="fig|1131935.3.peg.2706"/>
<dbReference type="Gene3D" id="3.40.30.10">
    <property type="entry name" value="Glutaredoxin"/>
    <property type="match status" value="1"/>
</dbReference>
<comment type="caution">
    <text evidence="1">The sequence shown here is derived from an EMBL/GenBank/DDBJ whole genome shotgun (WGS) entry which is preliminary data.</text>
</comment>
<proteinExistence type="predicted"/>
<dbReference type="AlphaFoldDB" id="H3SGG8"/>
<evidence type="ECO:0008006" key="3">
    <source>
        <dbReference type="Google" id="ProtNLM"/>
    </source>
</evidence>
<evidence type="ECO:0000313" key="1">
    <source>
        <dbReference type="EMBL" id="EHQ61805.1"/>
    </source>
</evidence>
<accession>H3SGG8</accession>
<keyword evidence="2" id="KW-1185">Reference proteome</keyword>
<dbReference type="Pfam" id="PF14595">
    <property type="entry name" value="Thioredoxin_9"/>
    <property type="match status" value="1"/>
</dbReference>
<dbReference type="EMBL" id="AHKH01000029">
    <property type="protein sequence ID" value="EHQ61805.1"/>
    <property type="molecule type" value="Genomic_DNA"/>
</dbReference>
<name>H3SGG8_9BACL</name>
<protein>
    <recommendedName>
        <fullName evidence="3">Thioredoxin</fullName>
    </recommendedName>
</protein>
<dbReference type="Proteomes" id="UP000003900">
    <property type="component" value="Unassembled WGS sequence"/>
</dbReference>
<sequence>MKMAKSVADVMGKGIRPQAFVDGMQKNKETFVSWYDQFAWADEEDKAFFESLQYRDDLRCLILAADWCGDVVRNVPVVFRAMEAAQIETEVLIMEQFPQTMDQFLTMGGRSVPVVIFADTGGHVLGQWGPRPSDVQAHMIRFKQENPDREAPDYQDKLKVVRQQMMETYGEGTGYQTRIVRELKELLSSF</sequence>
<dbReference type="InterPro" id="IPR036249">
    <property type="entry name" value="Thioredoxin-like_sf"/>
</dbReference>